<dbReference type="PANTHER" id="PTHR30146:SF148">
    <property type="entry name" value="HTH-TYPE TRANSCRIPTIONAL REPRESSOR PURR-RELATED"/>
    <property type="match status" value="1"/>
</dbReference>
<dbReference type="SUPFAM" id="SSF53822">
    <property type="entry name" value="Periplasmic binding protein-like I"/>
    <property type="match status" value="1"/>
</dbReference>
<name>A0A1S1MQ80_9GAMM</name>
<evidence type="ECO:0000259" key="5">
    <source>
        <dbReference type="PROSITE" id="PS50932"/>
    </source>
</evidence>
<dbReference type="InterPro" id="IPR028082">
    <property type="entry name" value="Peripla_BP_I"/>
</dbReference>
<dbReference type="EMBL" id="MKJU01000035">
    <property type="protein sequence ID" value="OHU87198.1"/>
    <property type="molecule type" value="Genomic_DNA"/>
</dbReference>
<evidence type="ECO:0000313" key="6">
    <source>
        <dbReference type="EMBL" id="OHU87198.1"/>
    </source>
</evidence>
<dbReference type="PANTHER" id="PTHR30146">
    <property type="entry name" value="LACI-RELATED TRANSCRIPTIONAL REPRESSOR"/>
    <property type="match status" value="1"/>
</dbReference>
<accession>A0A1S1MQ80</accession>
<comment type="caution">
    <text evidence="6">The sequence shown here is derived from an EMBL/GenBank/DDBJ whole genome shotgun (WGS) entry which is preliminary data.</text>
</comment>
<dbReference type="STRING" id="1859457.BET10_00915"/>
<evidence type="ECO:0000256" key="3">
    <source>
        <dbReference type="ARBA" id="ARBA00023125"/>
    </source>
</evidence>
<sequence length="337" mass="36974">MTHTKKSEKVTIWDVAAAAGVSKSTVSLVLTQSDKVSDKSKQRVLGAIEQLGYIYNREAAALRSKRSNLVALVINDLTDPYAAQLAVELESHIYALGLVPMLVSTNESLERQQQIVNRFKEYNVCAFIMCPAPNTDRKWQEQLIDTGFPVVNIMREVDYCSAPCILPDNKKGAHLATCHLLEQGLSELAFIGSTATTSEHRERLAGFNSALRAHNITHPVPVIAAPANRQGGYDAFEQLMQNAPDTKAVVCFSDVVAYGAIYAMRQRGLAPGKDIKIVGFGDLEDSRLMQPPLSSVRIDSHEIAKRTGQALSELLEQSQPAVRTLVDVSLQLRESSL</sequence>
<dbReference type="InterPro" id="IPR046335">
    <property type="entry name" value="LacI/GalR-like_sensor"/>
</dbReference>
<keyword evidence="1" id="KW-0678">Repressor</keyword>
<dbReference type="SUPFAM" id="SSF47413">
    <property type="entry name" value="lambda repressor-like DNA-binding domains"/>
    <property type="match status" value="1"/>
</dbReference>
<gene>
    <name evidence="6" type="ORF">BET10_00915</name>
</gene>
<keyword evidence="4" id="KW-0804">Transcription</keyword>
<dbReference type="PROSITE" id="PS00356">
    <property type="entry name" value="HTH_LACI_1"/>
    <property type="match status" value="1"/>
</dbReference>
<keyword evidence="2" id="KW-0805">Transcription regulation</keyword>
<organism evidence="6 7">
    <name type="scientific">Pseudoalteromonas amylolytica</name>
    <dbReference type="NCBI Taxonomy" id="1859457"/>
    <lineage>
        <taxon>Bacteria</taxon>
        <taxon>Pseudomonadati</taxon>
        <taxon>Pseudomonadota</taxon>
        <taxon>Gammaproteobacteria</taxon>
        <taxon>Alteromonadales</taxon>
        <taxon>Pseudoalteromonadaceae</taxon>
        <taxon>Pseudoalteromonas</taxon>
    </lineage>
</organism>
<evidence type="ECO:0000256" key="1">
    <source>
        <dbReference type="ARBA" id="ARBA00022491"/>
    </source>
</evidence>
<dbReference type="InterPro" id="IPR010982">
    <property type="entry name" value="Lambda_DNA-bd_dom_sf"/>
</dbReference>
<dbReference type="Gene3D" id="3.40.50.2300">
    <property type="match status" value="2"/>
</dbReference>
<dbReference type="InterPro" id="IPR000843">
    <property type="entry name" value="HTH_LacI"/>
</dbReference>
<dbReference type="AlphaFoldDB" id="A0A1S1MQ80"/>
<dbReference type="CDD" id="cd01392">
    <property type="entry name" value="HTH_LacI"/>
    <property type="match status" value="1"/>
</dbReference>
<evidence type="ECO:0000313" key="7">
    <source>
        <dbReference type="Proteomes" id="UP000179786"/>
    </source>
</evidence>
<evidence type="ECO:0000256" key="2">
    <source>
        <dbReference type="ARBA" id="ARBA00023015"/>
    </source>
</evidence>
<protein>
    <submittedName>
        <fullName evidence="6">LacI family transcriptional regulator</fullName>
    </submittedName>
</protein>
<dbReference type="Pfam" id="PF00356">
    <property type="entry name" value="LacI"/>
    <property type="match status" value="1"/>
</dbReference>
<dbReference type="OrthoDB" id="6619319at2"/>
<dbReference type="Pfam" id="PF13377">
    <property type="entry name" value="Peripla_BP_3"/>
    <property type="match status" value="1"/>
</dbReference>
<dbReference type="RefSeq" id="WP_070987749.1">
    <property type="nucleotide sequence ID" value="NZ_MKJU01000035.1"/>
</dbReference>
<reference evidence="6 7" key="1">
    <citation type="submission" date="2016-09" db="EMBL/GenBank/DDBJ databases">
        <title>Pseudoalteromonas amylolytica sp. nov., isolated from the surface seawater.</title>
        <authorList>
            <person name="Wu Y.-H."/>
            <person name="Cheng H."/>
            <person name="Jin X.-B."/>
            <person name="Wang C.-S."/>
            <person name="Xu X.-W."/>
        </authorList>
    </citation>
    <scope>NUCLEOTIDE SEQUENCE [LARGE SCALE GENOMIC DNA]</scope>
    <source>
        <strain evidence="6 7">JW1</strain>
    </source>
</reference>
<dbReference type="Gene3D" id="1.10.260.40">
    <property type="entry name" value="lambda repressor-like DNA-binding domains"/>
    <property type="match status" value="1"/>
</dbReference>
<keyword evidence="7" id="KW-1185">Reference proteome</keyword>
<proteinExistence type="predicted"/>
<dbReference type="GO" id="GO:0000976">
    <property type="term" value="F:transcription cis-regulatory region binding"/>
    <property type="evidence" value="ECO:0007669"/>
    <property type="project" value="TreeGrafter"/>
</dbReference>
<keyword evidence="3" id="KW-0238">DNA-binding</keyword>
<dbReference type="SMART" id="SM00354">
    <property type="entry name" value="HTH_LACI"/>
    <property type="match status" value="1"/>
</dbReference>
<dbReference type="GO" id="GO:0003700">
    <property type="term" value="F:DNA-binding transcription factor activity"/>
    <property type="evidence" value="ECO:0007669"/>
    <property type="project" value="TreeGrafter"/>
</dbReference>
<feature type="domain" description="HTH lacI-type" evidence="5">
    <location>
        <begin position="10"/>
        <end position="64"/>
    </location>
</feature>
<evidence type="ECO:0000256" key="4">
    <source>
        <dbReference type="ARBA" id="ARBA00023163"/>
    </source>
</evidence>
<dbReference type="PROSITE" id="PS50932">
    <property type="entry name" value="HTH_LACI_2"/>
    <property type="match status" value="1"/>
</dbReference>
<dbReference type="Proteomes" id="UP000179786">
    <property type="component" value="Unassembled WGS sequence"/>
</dbReference>